<evidence type="ECO:0000313" key="1">
    <source>
        <dbReference type="EMBL" id="MFB9905757.1"/>
    </source>
</evidence>
<dbReference type="SUPFAM" id="SSF50475">
    <property type="entry name" value="FMN-binding split barrel"/>
    <property type="match status" value="1"/>
</dbReference>
<dbReference type="EMBL" id="JBHLZU010000015">
    <property type="protein sequence ID" value="MFB9905757.1"/>
    <property type="molecule type" value="Genomic_DNA"/>
</dbReference>
<keyword evidence="2" id="KW-1185">Reference proteome</keyword>
<sequence length="110" mass="12082">MAEGDAGWGDAGWGGEVLVQTDPGSLKFRLADAAREFTLVAQSETSPCRYVSVSGPVVAIEAETSQADRESMTYRYLQGDDAADFLARIENAPIMTLRMRPQRWYSTDDS</sequence>
<name>A0ABV5ZXW7_9PSEU</name>
<protein>
    <submittedName>
        <fullName evidence="1">Pyridoxamine 5'-phosphate oxidase family protein</fullName>
    </submittedName>
</protein>
<accession>A0ABV5ZXW7</accession>
<evidence type="ECO:0000313" key="2">
    <source>
        <dbReference type="Proteomes" id="UP001589693"/>
    </source>
</evidence>
<dbReference type="Proteomes" id="UP001589693">
    <property type="component" value="Unassembled WGS sequence"/>
</dbReference>
<dbReference type="Gene3D" id="2.30.110.10">
    <property type="entry name" value="Electron Transport, Fmn-binding Protein, Chain A"/>
    <property type="match status" value="1"/>
</dbReference>
<gene>
    <name evidence="1" type="ORF">ACFFQA_17625</name>
</gene>
<comment type="caution">
    <text evidence="1">The sequence shown here is derived from an EMBL/GenBank/DDBJ whole genome shotgun (WGS) entry which is preliminary data.</text>
</comment>
<dbReference type="InterPro" id="IPR012349">
    <property type="entry name" value="Split_barrel_FMN-bd"/>
</dbReference>
<reference evidence="1 2" key="1">
    <citation type="submission" date="2024-09" db="EMBL/GenBank/DDBJ databases">
        <authorList>
            <person name="Sun Q."/>
            <person name="Mori K."/>
        </authorList>
    </citation>
    <scope>NUCLEOTIDE SEQUENCE [LARGE SCALE GENOMIC DNA]</scope>
    <source>
        <strain evidence="1 2">TBRC 7907</strain>
    </source>
</reference>
<organism evidence="1 2">
    <name type="scientific">Allokutzneria oryzae</name>
    <dbReference type="NCBI Taxonomy" id="1378989"/>
    <lineage>
        <taxon>Bacteria</taxon>
        <taxon>Bacillati</taxon>
        <taxon>Actinomycetota</taxon>
        <taxon>Actinomycetes</taxon>
        <taxon>Pseudonocardiales</taxon>
        <taxon>Pseudonocardiaceae</taxon>
        <taxon>Allokutzneria</taxon>
    </lineage>
</organism>
<dbReference type="RefSeq" id="WP_377853086.1">
    <property type="nucleotide sequence ID" value="NZ_JBHLZU010000015.1"/>
</dbReference>
<proteinExistence type="predicted"/>